<evidence type="ECO:0000313" key="4">
    <source>
        <dbReference type="EMBL" id="NYD30621.1"/>
    </source>
</evidence>
<keyword evidence="1" id="KW-0479">Metal-binding</keyword>
<dbReference type="AlphaFoldDB" id="A0A852RAK0"/>
<dbReference type="PANTHER" id="PTHR45953:SF1">
    <property type="entry name" value="IDURONATE 2-SULFATASE"/>
    <property type="match status" value="1"/>
</dbReference>
<dbReference type="GO" id="GO:0046872">
    <property type="term" value="F:metal ion binding"/>
    <property type="evidence" value="ECO:0007669"/>
    <property type="project" value="UniProtKB-KW"/>
</dbReference>
<feature type="domain" description="Sulfatase N-terminal" evidence="3">
    <location>
        <begin position="7"/>
        <end position="103"/>
    </location>
</feature>
<dbReference type="SUPFAM" id="SSF53649">
    <property type="entry name" value="Alkaline phosphatase-like"/>
    <property type="match status" value="1"/>
</dbReference>
<accession>A0A852RAK0</accession>
<evidence type="ECO:0000256" key="1">
    <source>
        <dbReference type="ARBA" id="ARBA00022723"/>
    </source>
</evidence>
<dbReference type="EMBL" id="JACCBF010000001">
    <property type="protein sequence ID" value="NYD30621.1"/>
    <property type="molecule type" value="Genomic_DNA"/>
</dbReference>
<evidence type="ECO:0000259" key="3">
    <source>
        <dbReference type="Pfam" id="PF00884"/>
    </source>
</evidence>
<gene>
    <name evidence="4" type="ORF">BJ958_002167</name>
</gene>
<dbReference type="RefSeq" id="WP_179726849.1">
    <property type="nucleotide sequence ID" value="NZ_BAABEF010000001.1"/>
</dbReference>
<dbReference type="Pfam" id="PF00884">
    <property type="entry name" value="Sulfatase"/>
    <property type="match status" value="2"/>
</dbReference>
<evidence type="ECO:0000256" key="2">
    <source>
        <dbReference type="ARBA" id="ARBA00022801"/>
    </source>
</evidence>
<organism evidence="4 5">
    <name type="scientific">Nocardioides kongjuensis</name>
    <dbReference type="NCBI Taxonomy" id="349522"/>
    <lineage>
        <taxon>Bacteria</taxon>
        <taxon>Bacillati</taxon>
        <taxon>Actinomycetota</taxon>
        <taxon>Actinomycetes</taxon>
        <taxon>Propionibacteriales</taxon>
        <taxon>Nocardioidaceae</taxon>
        <taxon>Nocardioides</taxon>
    </lineage>
</organism>
<sequence>MSKVRGVVVLVADQLRADHLGFGGGQVPTPHLDALAAGGTVFDQAYVANPTCMPNRATIATGRWPSTHGTRTNGVTLDWDAQTFMRSMQRAGWSTAAVGKLHFQTMGWPYEDDQLADMARHAPELVDAALADAVERDRPAQWDTWESFDRHRAAHLELPPDYYGFDTVDLVIGHGDAPGGHYAHWARARGLDPDTVRIMGDALVGYPGWEQVYQSEVPVELHPTTYVTERAIDRLEQLAAGDAPFCLFVSYPDPHHPFAPPGDYWHRVDPSAVELPATFFDRHDRSPEHVRQIVAERGRPAADPTMTWSPTEEQYRHALAAELGLVSLLDDSIGRILGRLEDLGVADDTAVVFTADHGDLFGDHGLMLKHFVHYQGVTRVPLIVRTPGGDAGRSSALVSSADIAPTLLDLGGVPAYRGIQGTSLRSLVEGRASAVRPRLLVEEDQPFGLPGLPGPVHIRTLLTEDARFTVYGGHDVRELYALGDDADETTNLADTVDGAALQARLTADLAAELIRLSDTGIRPAASA</sequence>
<dbReference type="Gene3D" id="3.40.720.10">
    <property type="entry name" value="Alkaline Phosphatase, subunit A"/>
    <property type="match status" value="1"/>
</dbReference>
<dbReference type="PANTHER" id="PTHR45953">
    <property type="entry name" value="IDURONATE 2-SULFATASE"/>
    <property type="match status" value="1"/>
</dbReference>
<dbReference type="Proteomes" id="UP000582231">
    <property type="component" value="Unassembled WGS sequence"/>
</dbReference>
<reference evidence="4 5" key="1">
    <citation type="submission" date="2020-07" db="EMBL/GenBank/DDBJ databases">
        <title>Sequencing the genomes of 1000 actinobacteria strains.</title>
        <authorList>
            <person name="Klenk H.-P."/>
        </authorList>
    </citation>
    <scope>NUCLEOTIDE SEQUENCE [LARGE SCALE GENOMIC DNA]</scope>
    <source>
        <strain evidence="4 5">DSM 19082</strain>
    </source>
</reference>
<comment type="caution">
    <text evidence="4">The sequence shown here is derived from an EMBL/GenBank/DDBJ whole genome shotgun (WGS) entry which is preliminary data.</text>
</comment>
<keyword evidence="5" id="KW-1185">Reference proteome</keyword>
<protein>
    <submittedName>
        <fullName evidence="4">Arylsulfatase A-like enzyme</fullName>
    </submittedName>
</protein>
<evidence type="ECO:0000313" key="5">
    <source>
        <dbReference type="Proteomes" id="UP000582231"/>
    </source>
</evidence>
<keyword evidence="2" id="KW-0378">Hydrolase</keyword>
<dbReference type="GO" id="GO:0005737">
    <property type="term" value="C:cytoplasm"/>
    <property type="evidence" value="ECO:0007669"/>
    <property type="project" value="TreeGrafter"/>
</dbReference>
<name>A0A852RAK0_9ACTN</name>
<proteinExistence type="predicted"/>
<dbReference type="InterPro" id="IPR017850">
    <property type="entry name" value="Alkaline_phosphatase_core_sf"/>
</dbReference>
<feature type="domain" description="Sulfatase N-terminal" evidence="3">
    <location>
        <begin position="209"/>
        <end position="413"/>
    </location>
</feature>
<dbReference type="InterPro" id="IPR000917">
    <property type="entry name" value="Sulfatase_N"/>
</dbReference>
<dbReference type="GO" id="GO:0008484">
    <property type="term" value="F:sulfuric ester hydrolase activity"/>
    <property type="evidence" value="ECO:0007669"/>
    <property type="project" value="TreeGrafter"/>
</dbReference>